<dbReference type="GO" id="GO:0005886">
    <property type="term" value="C:plasma membrane"/>
    <property type="evidence" value="ECO:0007669"/>
    <property type="project" value="UniProtKB-SubCell"/>
</dbReference>
<keyword evidence="5 9" id="KW-0169">Cobalamin biosynthesis</keyword>
<name>A0A081G2X3_9GAMM</name>
<feature type="transmembrane region" description="Helical" evidence="9">
    <location>
        <begin position="49"/>
        <end position="70"/>
    </location>
</feature>
<dbReference type="PANTHER" id="PTHR34308">
    <property type="entry name" value="COBALAMIN BIOSYNTHESIS PROTEIN CBIB"/>
    <property type="match status" value="1"/>
</dbReference>
<dbReference type="AlphaFoldDB" id="A0A081G2X3"/>
<evidence type="ECO:0000256" key="7">
    <source>
        <dbReference type="ARBA" id="ARBA00022989"/>
    </source>
</evidence>
<dbReference type="GO" id="GO:0016874">
    <property type="term" value="F:ligase activity"/>
    <property type="evidence" value="ECO:0007669"/>
    <property type="project" value="UniProtKB-KW"/>
</dbReference>
<evidence type="ECO:0000313" key="10">
    <source>
        <dbReference type="EMBL" id="KEA65128.1"/>
    </source>
</evidence>
<comment type="function">
    <text evidence="9">Converts cobyric acid to cobinamide by the addition of aminopropanol on the F carboxylic group.</text>
</comment>
<evidence type="ECO:0000256" key="1">
    <source>
        <dbReference type="ARBA" id="ARBA00004651"/>
    </source>
</evidence>
<evidence type="ECO:0000313" key="11">
    <source>
        <dbReference type="Proteomes" id="UP000028252"/>
    </source>
</evidence>
<evidence type="ECO:0000256" key="3">
    <source>
        <dbReference type="ARBA" id="ARBA00006263"/>
    </source>
</evidence>
<dbReference type="GO" id="GO:0048472">
    <property type="term" value="F:threonine-phosphate decarboxylase activity"/>
    <property type="evidence" value="ECO:0007669"/>
    <property type="project" value="InterPro"/>
</dbReference>
<keyword evidence="6 9" id="KW-0812">Transmembrane</keyword>
<comment type="caution">
    <text evidence="9">Lacks conserved residue(s) required for the propagation of feature annotation.</text>
</comment>
<evidence type="ECO:0000256" key="4">
    <source>
        <dbReference type="ARBA" id="ARBA00022475"/>
    </source>
</evidence>
<comment type="pathway">
    <text evidence="2 9">Cofactor biosynthesis; adenosylcobalamin biosynthesis.</text>
</comment>
<evidence type="ECO:0000256" key="8">
    <source>
        <dbReference type="ARBA" id="ARBA00023136"/>
    </source>
</evidence>
<evidence type="ECO:0000256" key="6">
    <source>
        <dbReference type="ARBA" id="ARBA00022692"/>
    </source>
</evidence>
<evidence type="ECO:0000256" key="5">
    <source>
        <dbReference type="ARBA" id="ARBA00022573"/>
    </source>
</evidence>
<comment type="caution">
    <text evidence="10">The sequence shown here is derived from an EMBL/GenBank/DDBJ whole genome shotgun (WGS) entry which is preliminary data.</text>
</comment>
<proteinExistence type="inferred from homology"/>
<dbReference type="Proteomes" id="UP000028252">
    <property type="component" value="Unassembled WGS sequence"/>
</dbReference>
<keyword evidence="7 9" id="KW-1133">Transmembrane helix</keyword>
<gene>
    <name evidence="9" type="primary">cobD</name>
    <name evidence="10" type="ORF">ADIMK_0830</name>
</gene>
<dbReference type="GO" id="GO:0015420">
    <property type="term" value="F:ABC-type vitamin B12 transporter activity"/>
    <property type="evidence" value="ECO:0007669"/>
    <property type="project" value="UniProtKB-UniRule"/>
</dbReference>
<dbReference type="OrthoDB" id="9811967at2"/>
<protein>
    <recommendedName>
        <fullName evidence="9">Cobalamin biosynthesis protein CobD</fullName>
    </recommendedName>
</protein>
<dbReference type="GO" id="GO:0009236">
    <property type="term" value="P:cobalamin biosynthetic process"/>
    <property type="evidence" value="ECO:0007669"/>
    <property type="project" value="UniProtKB-UniRule"/>
</dbReference>
<dbReference type="RefSeq" id="WP_036183920.1">
    <property type="nucleotide sequence ID" value="NZ_JMQN01000013.1"/>
</dbReference>
<reference evidence="10 11" key="1">
    <citation type="submission" date="2014-04" db="EMBL/GenBank/DDBJ databases">
        <title>Marinobacterium kochiensis sp. nov., isolated from sediment sample collected from Kochi backwaters in Kerala, India.</title>
        <authorList>
            <person name="Singh A."/>
            <person name="Pinnaka A.K."/>
        </authorList>
    </citation>
    <scope>NUCLEOTIDE SEQUENCE [LARGE SCALE GENOMIC DNA]</scope>
    <source>
        <strain evidence="10 11">AK27</strain>
    </source>
</reference>
<keyword evidence="10" id="KW-0436">Ligase</keyword>
<evidence type="ECO:0000256" key="2">
    <source>
        <dbReference type="ARBA" id="ARBA00004953"/>
    </source>
</evidence>
<keyword evidence="8 9" id="KW-0472">Membrane</keyword>
<feature type="transmembrane region" description="Helical" evidence="9">
    <location>
        <begin position="144"/>
        <end position="166"/>
    </location>
</feature>
<dbReference type="NCBIfam" id="TIGR00380">
    <property type="entry name" value="cobal_cbiB"/>
    <property type="match status" value="1"/>
</dbReference>
<dbReference type="EMBL" id="JMQN01000013">
    <property type="protein sequence ID" value="KEA65128.1"/>
    <property type="molecule type" value="Genomic_DNA"/>
</dbReference>
<dbReference type="PATRIC" id="fig|1232683.4.peg.822"/>
<keyword evidence="4 9" id="KW-1003">Cell membrane</keyword>
<comment type="subcellular location">
    <subcellularLocation>
        <location evidence="1 9">Cell membrane</location>
        <topology evidence="1 9">Multi-pass membrane protein</topology>
    </subcellularLocation>
</comment>
<feature type="transmembrane region" description="Helical" evidence="9">
    <location>
        <begin position="284"/>
        <end position="304"/>
    </location>
</feature>
<dbReference type="eggNOG" id="COG1270">
    <property type="taxonomic scope" value="Bacteria"/>
</dbReference>
<dbReference type="HAMAP" id="MF_00024">
    <property type="entry name" value="CobD_CbiB"/>
    <property type="match status" value="1"/>
</dbReference>
<organism evidence="10 11">
    <name type="scientific">Marinobacterium lacunae</name>
    <dbReference type="NCBI Taxonomy" id="1232683"/>
    <lineage>
        <taxon>Bacteria</taxon>
        <taxon>Pseudomonadati</taxon>
        <taxon>Pseudomonadota</taxon>
        <taxon>Gammaproteobacteria</taxon>
        <taxon>Oceanospirillales</taxon>
        <taxon>Oceanospirillaceae</taxon>
        <taxon>Marinobacterium</taxon>
    </lineage>
</organism>
<dbReference type="PANTHER" id="PTHR34308:SF1">
    <property type="entry name" value="COBALAMIN BIOSYNTHESIS PROTEIN CBIB"/>
    <property type="match status" value="1"/>
</dbReference>
<dbReference type="UniPathway" id="UPA00148"/>
<evidence type="ECO:0000256" key="9">
    <source>
        <dbReference type="HAMAP-Rule" id="MF_00024"/>
    </source>
</evidence>
<sequence length="306" mass="33316">MTAALLLCGVLLDLWWGEPRRWHPLVGFGHCTAWIERRFNTGNGGVRRLLGVLAVLMLVLPPVLLCLWLVQLPYVGLLVSVLTLWFALGLNSLRAHMLPIFNALEQGDRDKARALTARICSRDEATLDIERSAVESILENGSDAVFGALFWFCIAGAPGALAFRLINTLDASWGYRSERFLHFGWAAARLDDLVGLIPARLTAISYALCGNARLAFHCWRTQAGAHDSPNGGPVMASGAGALAVQLGGPTCYRGIWVHKPQLGEGPAACALDLKRAIALVGRGVMLWLSVILMMQLIGQGWLVWQS</sequence>
<accession>A0A081G2X3</accession>
<comment type="similarity">
    <text evidence="3 9">Belongs to the CobD/CbiB family.</text>
</comment>
<dbReference type="STRING" id="1232683.ADIMK_0830"/>
<keyword evidence="11" id="KW-1185">Reference proteome</keyword>
<dbReference type="Pfam" id="PF03186">
    <property type="entry name" value="CobD_Cbib"/>
    <property type="match status" value="1"/>
</dbReference>
<feature type="transmembrane region" description="Helical" evidence="9">
    <location>
        <begin position="75"/>
        <end position="93"/>
    </location>
</feature>
<dbReference type="InterPro" id="IPR004485">
    <property type="entry name" value="Cobalamin_biosynth_CobD/CbiB"/>
</dbReference>